<keyword evidence="1" id="KW-0472">Membrane</keyword>
<dbReference type="OrthoDB" id="1675191at2"/>
<sequence length="350" mass="38699">MKLHPADLSRAETAGVLQAGQADALWRFLAAEAAAHPSFRFAHVLYYLGGMIAIAAMTLFMSVGYQTWGPMVLTVFSVCYGFLAWRLGVFFLGRQLIIPAGILFTLSIALVPLAVYGIEAALGHWEVGGRYSDYHHYVDWRWLSMELATLLAGSVMLWRYRLPFMVMPVAVTLWYLSMDMADWLLTGLSVDDWGDDWLLRKWVSVVVGLMMLALALRVDLKSQHTRGDYAFWLYLFGLLAFWGGLSSMNSGSELGKAIYCAINVGLILIGAVLARRAFAVFGGLGVTAYLGHLAYGLFKDSLLFAFALSLIGLAIVFAGVWWNKHGEALGARWRRAISPKLAALIGSRQP</sequence>
<feature type="transmembrane region" description="Helical" evidence="1">
    <location>
        <begin position="71"/>
        <end position="89"/>
    </location>
</feature>
<organism evidence="2 3">
    <name type="scientific">Chitinimonas arctica</name>
    <dbReference type="NCBI Taxonomy" id="2594795"/>
    <lineage>
        <taxon>Bacteria</taxon>
        <taxon>Pseudomonadati</taxon>
        <taxon>Pseudomonadota</taxon>
        <taxon>Betaproteobacteria</taxon>
        <taxon>Neisseriales</taxon>
        <taxon>Chitinibacteraceae</taxon>
        <taxon>Chitinimonas</taxon>
    </lineage>
</organism>
<feature type="transmembrane region" description="Helical" evidence="1">
    <location>
        <begin position="165"/>
        <end position="185"/>
    </location>
</feature>
<feature type="transmembrane region" description="Helical" evidence="1">
    <location>
        <begin position="197"/>
        <end position="217"/>
    </location>
</feature>
<dbReference type="EMBL" id="CP041730">
    <property type="protein sequence ID" value="QDQ28426.1"/>
    <property type="molecule type" value="Genomic_DNA"/>
</dbReference>
<evidence type="ECO:0000313" key="2">
    <source>
        <dbReference type="EMBL" id="QDQ28426.1"/>
    </source>
</evidence>
<dbReference type="AlphaFoldDB" id="A0A516SJV0"/>
<evidence type="ECO:0000256" key="1">
    <source>
        <dbReference type="SAM" id="Phobius"/>
    </source>
</evidence>
<keyword evidence="3" id="KW-1185">Reference proteome</keyword>
<dbReference type="RefSeq" id="WP_144279809.1">
    <property type="nucleotide sequence ID" value="NZ_CP041730.1"/>
</dbReference>
<feature type="transmembrane region" description="Helical" evidence="1">
    <location>
        <begin position="254"/>
        <end position="273"/>
    </location>
</feature>
<evidence type="ECO:0000313" key="3">
    <source>
        <dbReference type="Proteomes" id="UP000317550"/>
    </source>
</evidence>
<reference evidence="3" key="1">
    <citation type="submission" date="2019-07" db="EMBL/GenBank/DDBJ databases">
        <title>Chitinimonas sp. nov., isolated from Ny-Alesund, arctica soil.</title>
        <authorList>
            <person name="Xu Q."/>
            <person name="Peng F."/>
        </authorList>
    </citation>
    <scope>NUCLEOTIDE SEQUENCE [LARGE SCALE GENOMIC DNA]</scope>
    <source>
        <strain evidence="3">R3-44</strain>
    </source>
</reference>
<feature type="transmembrane region" description="Helical" evidence="1">
    <location>
        <begin position="96"/>
        <end position="118"/>
    </location>
</feature>
<name>A0A516SJV0_9NEIS</name>
<feature type="transmembrane region" description="Helical" evidence="1">
    <location>
        <begin position="44"/>
        <end position="65"/>
    </location>
</feature>
<feature type="transmembrane region" description="Helical" evidence="1">
    <location>
        <begin position="229"/>
        <end position="248"/>
    </location>
</feature>
<keyword evidence="1" id="KW-1133">Transmembrane helix</keyword>
<dbReference type="Proteomes" id="UP000317550">
    <property type="component" value="Chromosome"/>
</dbReference>
<proteinExistence type="predicted"/>
<keyword evidence="1" id="KW-0812">Transmembrane</keyword>
<accession>A0A516SJV0</accession>
<protein>
    <submittedName>
        <fullName evidence="2">DUF2157 domain-containing protein</fullName>
    </submittedName>
</protein>
<gene>
    <name evidence="2" type="ORF">FNU76_19835</name>
</gene>
<feature type="transmembrane region" description="Helical" evidence="1">
    <location>
        <begin position="304"/>
        <end position="322"/>
    </location>
</feature>
<feature type="transmembrane region" description="Helical" evidence="1">
    <location>
        <begin position="278"/>
        <end position="298"/>
    </location>
</feature>
<dbReference type="KEGG" id="cari:FNU76_19835"/>
<feature type="transmembrane region" description="Helical" evidence="1">
    <location>
        <begin position="140"/>
        <end position="158"/>
    </location>
</feature>